<dbReference type="InterPro" id="IPR002123">
    <property type="entry name" value="Plipid/glycerol_acylTrfase"/>
</dbReference>
<comment type="caution">
    <text evidence="3">The sequence shown here is derived from an EMBL/GenBank/DDBJ whole genome shotgun (WGS) entry which is preliminary data.</text>
</comment>
<dbReference type="RefSeq" id="WP_131259612.1">
    <property type="nucleotide sequence ID" value="NZ_JBHSUS010000001.1"/>
</dbReference>
<keyword evidence="3" id="KW-0012">Acyltransferase</keyword>
<dbReference type="SUPFAM" id="SSF69593">
    <property type="entry name" value="Glycerol-3-phosphate (1)-acyltransferase"/>
    <property type="match status" value="1"/>
</dbReference>
<evidence type="ECO:0000313" key="3">
    <source>
        <dbReference type="EMBL" id="MFC6440655.1"/>
    </source>
</evidence>
<dbReference type="EMBL" id="JBHSUS010000001">
    <property type="protein sequence ID" value="MFC6440655.1"/>
    <property type="molecule type" value="Genomic_DNA"/>
</dbReference>
<feature type="transmembrane region" description="Helical" evidence="1">
    <location>
        <begin position="20"/>
        <end position="39"/>
    </location>
</feature>
<dbReference type="CDD" id="cd07990">
    <property type="entry name" value="LPLAT_LCLAT1-like"/>
    <property type="match status" value="1"/>
</dbReference>
<proteinExistence type="predicted"/>
<gene>
    <name evidence="3" type="ORF">ACFP85_10925</name>
</gene>
<dbReference type="PANTHER" id="PTHR10983:SF15">
    <property type="entry name" value="ACYLTRANSFERASE YIHG-RELATED"/>
    <property type="match status" value="1"/>
</dbReference>
<evidence type="ECO:0000259" key="2">
    <source>
        <dbReference type="SMART" id="SM00563"/>
    </source>
</evidence>
<keyword evidence="1" id="KW-1133">Transmembrane helix</keyword>
<organism evidence="3 4">
    <name type="scientific">Pseudobowmanella zhangzhouensis</name>
    <dbReference type="NCBI Taxonomy" id="1537679"/>
    <lineage>
        <taxon>Bacteria</taxon>
        <taxon>Pseudomonadati</taxon>
        <taxon>Pseudomonadota</taxon>
        <taxon>Gammaproteobacteria</taxon>
        <taxon>Alteromonadales</taxon>
        <taxon>Alteromonadaceae</taxon>
    </lineage>
</organism>
<accession>A0ABW1XL22</accession>
<dbReference type="SMART" id="SM00563">
    <property type="entry name" value="PlsC"/>
    <property type="match status" value="1"/>
</dbReference>
<evidence type="ECO:0000313" key="4">
    <source>
        <dbReference type="Proteomes" id="UP001596364"/>
    </source>
</evidence>
<keyword evidence="1" id="KW-0472">Membrane</keyword>
<dbReference type="GO" id="GO:0016746">
    <property type="term" value="F:acyltransferase activity"/>
    <property type="evidence" value="ECO:0007669"/>
    <property type="project" value="UniProtKB-KW"/>
</dbReference>
<keyword evidence="3" id="KW-0808">Transferase</keyword>
<feature type="domain" description="Phospholipid/glycerol acyltransferase" evidence="2">
    <location>
        <begin position="89"/>
        <end position="231"/>
    </location>
</feature>
<dbReference type="Pfam" id="PF01553">
    <property type="entry name" value="Acyltransferase"/>
    <property type="match status" value="1"/>
</dbReference>
<reference evidence="4" key="1">
    <citation type="journal article" date="2019" name="Int. J. Syst. Evol. Microbiol.">
        <title>The Global Catalogue of Microorganisms (GCM) 10K type strain sequencing project: providing services to taxonomists for standard genome sequencing and annotation.</title>
        <authorList>
            <consortium name="The Broad Institute Genomics Platform"/>
            <consortium name="The Broad Institute Genome Sequencing Center for Infectious Disease"/>
            <person name="Wu L."/>
            <person name="Ma J."/>
        </authorList>
    </citation>
    <scope>NUCLEOTIDE SEQUENCE [LARGE SCALE GENOMIC DNA]</scope>
    <source>
        <strain evidence="4">CGMCC 1.16031</strain>
    </source>
</reference>
<dbReference type="NCBIfam" id="NF010621">
    <property type="entry name" value="PRK14014.1"/>
    <property type="match status" value="1"/>
</dbReference>
<keyword evidence="1" id="KW-0812">Transmembrane</keyword>
<evidence type="ECO:0000256" key="1">
    <source>
        <dbReference type="SAM" id="Phobius"/>
    </source>
</evidence>
<dbReference type="PANTHER" id="PTHR10983">
    <property type="entry name" value="1-ACYLGLYCEROL-3-PHOSPHATE ACYLTRANSFERASE-RELATED"/>
    <property type="match status" value="1"/>
</dbReference>
<sequence>MLYFLPTLIIYPFNVVTQILNLMFWASLIIITGLIKLIIPYAPARHALTRLMNLYLSGFGKGCFWLLSLTNRLEWDIKIDGQLHKDGWYLIMANHLSWLDIMLLADFCSGRIPAPKFFIKQELIWMPFVGLGAWAMDMPFMKRYSSEFIAKHPHLKGKDIDTTRKACEKFRDIPTTMVNFVEGTRYSESKLKRRPSPFKHLMPPKAGGVAFTLATMGELFSNVLDITIAFPDNPGKIMHQALLGKLRRVVLDVKVMPVDSSMVGDYFNDDEFRQQFQGWLNQNWIQKDALLTSIKQG</sequence>
<name>A0ABW1XL22_9ALTE</name>
<dbReference type="EC" id="2.3.-.-" evidence="3"/>
<dbReference type="Proteomes" id="UP001596364">
    <property type="component" value="Unassembled WGS sequence"/>
</dbReference>
<keyword evidence="4" id="KW-1185">Reference proteome</keyword>
<protein>
    <submittedName>
        <fullName evidence="3">Acyltransferase</fullName>
        <ecNumber evidence="3">2.3.-.-</ecNumber>
    </submittedName>
</protein>